<dbReference type="GO" id="GO:0019853">
    <property type="term" value="P:L-ascorbic acid biosynthetic process"/>
    <property type="evidence" value="ECO:0007669"/>
    <property type="project" value="TreeGrafter"/>
</dbReference>
<feature type="domain" description="SMP-30/Gluconolactonase/LRE-like region" evidence="4">
    <location>
        <begin position="17"/>
        <end position="266"/>
    </location>
</feature>
<dbReference type="InterPro" id="IPR011042">
    <property type="entry name" value="6-blade_b-propeller_TolB-like"/>
</dbReference>
<feature type="binding site" evidence="3">
    <location>
        <position position="104"/>
    </location>
    <ligand>
        <name>substrate</name>
    </ligand>
</feature>
<dbReference type="PRINTS" id="PR01790">
    <property type="entry name" value="SMP30FAMILY"/>
</dbReference>
<dbReference type="AlphaFoldDB" id="A0A931NIQ4"/>
<dbReference type="Proteomes" id="UP000613266">
    <property type="component" value="Unassembled WGS sequence"/>
</dbReference>
<dbReference type="InterPro" id="IPR013658">
    <property type="entry name" value="SGL"/>
</dbReference>
<reference evidence="5" key="1">
    <citation type="submission" date="2020-12" db="EMBL/GenBank/DDBJ databases">
        <title>The genome sequence of Inhella sp. 1Y17.</title>
        <authorList>
            <person name="Liu Y."/>
        </authorList>
    </citation>
    <scope>NUCLEOTIDE SEQUENCE</scope>
    <source>
        <strain evidence="5">1Y17</strain>
    </source>
</reference>
<dbReference type="GO" id="GO:0005509">
    <property type="term" value="F:calcium ion binding"/>
    <property type="evidence" value="ECO:0007669"/>
    <property type="project" value="TreeGrafter"/>
</dbReference>
<feature type="binding site" evidence="3">
    <location>
        <position position="19"/>
    </location>
    <ligand>
        <name>a divalent metal cation</name>
        <dbReference type="ChEBI" id="CHEBI:60240"/>
    </ligand>
</feature>
<comment type="cofactor">
    <cofactor evidence="3">
        <name>Zn(2+)</name>
        <dbReference type="ChEBI" id="CHEBI:29105"/>
    </cofactor>
    <text evidence="3">Binds 1 divalent metal cation per subunit.</text>
</comment>
<evidence type="ECO:0000256" key="2">
    <source>
        <dbReference type="PIRSR" id="PIRSR605511-1"/>
    </source>
</evidence>
<dbReference type="RefSeq" id="WP_198112879.1">
    <property type="nucleotide sequence ID" value="NZ_JAEDAK010000018.1"/>
</dbReference>
<feature type="active site" description="Proton donor/acceptor" evidence="2">
    <location>
        <position position="207"/>
    </location>
</feature>
<dbReference type="InterPro" id="IPR005511">
    <property type="entry name" value="SMP-30"/>
</dbReference>
<keyword evidence="6" id="KW-1185">Reference proteome</keyword>
<gene>
    <name evidence="5" type="ORF">I7X39_19625</name>
</gene>
<organism evidence="5 6">
    <name type="scientific">Inhella proteolytica</name>
    <dbReference type="NCBI Taxonomy" id="2795029"/>
    <lineage>
        <taxon>Bacteria</taxon>
        <taxon>Pseudomonadati</taxon>
        <taxon>Pseudomonadota</taxon>
        <taxon>Betaproteobacteria</taxon>
        <taxon>Burkholderiales</taxon>
        <taxon>Sphaerotilaceae</taxon>
        <taxon>Inhella</taxon>
    </lineage>
</organism>
<comment type="caution">
    <text evidence="5">The sequence shown here is derived from an EMBL/GenBank/DDBJ whole genome shotgun (WGS) entry which is preliminary data.</text>
</comment>
<feature type="binding site" evidence="3">
    <location>
        <position position="207"/>
    </location>
    <ligand>
        <name>a divalent metal cation</name>
        <dbReference type="ChEBI" id="CHEBI:60240"/>
    </ligand>
</feature>
<sequence length="304" mass="33489">MSIDALIAALPVPPNVLGESPLWHPQEQVLYWVDIPGRHLQRYDPSSGAYQEWAFDADLGCCAATTAGDLLLTRRDGLVRFDPKSGRSTPLAPAPYDPAFERFNDGKVDPQGRFWVGTIYEPRDAPRAALYRLAGATLQRQAGDITVSNGLAWSPDGRLAYWADTKAHVVYRMDCDPQTGRLGPRELFLRFEPKDEAAPALYGGRPDGAAVDAEGCYWVAMFEGARLLRFSPEGELLRTVPLPVRCPTMPCFGGADLRTLYLTTAREKRPATELEAMPWSGRVLQLRVDVPGLPATLAQLDPLP</sequence>
<name>A0A931NIQ4_9BURK</name>
<dbReference type="PANTHER" id="PTHR10907:SF47">
    <property type="entry name" value="REGUCALCIN"/>
    <property type="match status" value="1"/>
</dbReference>
<dbReference type="GO" id="GO:0004341">
    <property type="term" value="F:gluconolactonase activity"/>
    <property type="evidence" value="ECO:0007669"/>
    <property type="project" value="TreeGrafter"/>
</dbReference>
<comment type="similarity">
    <text evidence="1">Belongs to the SMP-30/CGR1 family.</text>
</comment>
<evidence type="ECO:0000256" key="1">
    <source>
        <dbReference type="ARBA" id="ARBA00008853"/>
    </source>
</evidence>
<keyword evidence="3" id="KW-0862">Zinc</keyword>
<dbReference type="EMBL" id="JAEDAK010000018">
    <property type="protein sequence ID" value="MBH9579108.1"/>
    <property type="molecule type" value="Genomic_DNA"/>
</dbReference>
<dbReference type="Gene3D" id="2.120.10.30">
    <property type="entry name" value="TolB, C-terminal domain"/>
    <property type="match status" value="1"/>
</dbReference>
<evidence type="ECO:0000259" key="4">
    <source>
        <dbReference type="Pfam" id="PF08450"/>
    </source>
</evidence>
<feature type="binding site" evidence="3">
    <location>
        <position position="102"/>
    </location>
    <ligand>
        <name>substrate</name>
    </ligand>
</feature>
<dbReference type="PANTHER" id="PTHR10907">
    <property type="entry name" value="REGUCALCIN"/>
    <property type="match status" value="1"/>
</dbReference>
<dbReference type="SUPFAM" id="SSF63829">
    <property type="entry name" value="Calcium-dependent phosphotriesterase"/>
    <property type="match status" value="1"/>
</dbReference>
<protein>
    <submittedName>
        <fullName evidence="5">SMP-30/gluconolactonase/LRE family protein</fullName>
    </submittedName>
</protein>
<proteinExistence type="inferred from homology"/>
<feature type="binding site" evidence="3">
    <location>
        <position position="149"/>
    </location>
    <ligand>
        <name>a divalent metal cation</name>
        <dbReference type="ChEBI" id="CHEBI:60240"/>
    </ligand>
</feature>
<evidence type="ECO:0000313" key="5">
    <source>
        <dbReference type="EMBL" id="MBH9579108.1"/>
    </source>
</evidence>
<keyword evidence="3" id="KW-0479">Metal-binding</keyword>
<dbReference type="Pfam" id="PF08450">
    <property type="entry name" value="SGL"/>
    <property type="match status" value="1"/>
</dbReference>
<evidence type="ECO:0000313" key="6">
    <source>
        <dbReference type="Proteomes" id="UP000613266"/>
    </source>
</evidence>
<accession>A0A931NIQ4</accession>
<evidence type="ECO:0000256" key="3">
    <source>
        <dbReference type="PIRSR" id="PIRSR605511-2"/>
    </source>
</evidence>